<organism evidence="2 3">
    <name type="scientific">Cannabis sativa</name>
    <name type="common">Hemp</name>
    <name type="synonym">Marijuana</name>
    <dbReference type="NCBI Taxonomy" id="3483"/>
    <lineage>
        <taxon>Eukaryota</taxon>
        <taxon>Viridiplantae</taxon>
        <taxon>Streptophyta</taxon>
        <taxon>Embryophyta</taxon>
        <taxon>Tracheophyta</taxon>
        <taxon>Spermatophyta</taxon>
        <taxon>Magnoliopsida</taxon>
        <taxon>eudicotyledons</taxon>
        <taxon>Gunneridae</taxon>
        <taxon>Pentapetalae</taxon>
        <taxon>rosids</taxon>
        <taxon>fabids</taxon>
        <taxon>Rosales</taxon>
        <taxon>Cannabaceae</taxon>
        <taxon>Cannabis</taxon>
    </lineage>
</organism>
<dbReference type="SUPFAM" id="SSF50249">
    <property type="entry name" value="Nucleic acid-binding proteins"/>
    <property type="match status" value="2"/>
</dbReference>
<dbReference type="Gene3D" id="2.40.50.140">
    <property type="entry name" value="Nucleic acid-binding proteins"/>
    <property type="match status" value="2"/>
</dbReference>
<proteinExistence type="predicted"/>
<dbReference type="EMBL" id="JAATIP010000156">
    <property type="protein sequence ID" value="KAF4365861.1"/>
    <property type="molecule type" value="Genomic_DNA"/>
</dbReference>
<gene>
    <name evidence="2" type="ORF">F8388_002731</name>
</gene>
<evidence type="ECO:0000259" key="1">
    <source>
        <dbReference type="Pfam" id="PF08646"/>
    </source>
</evidence>
<evidence type="ECO:0000313" key="2">
    <source>
        <dbReference type="EMBL" id="KAF4365861.1"/>
    </source>
</evidence>
<dbReference type="Proteomes" id="UP000525078">
    <property type="component" value="Unassembled WGS sequence"/>
</dbReference>
<sequence length="315" mass="36128">MEYCTNKNRIQATLYGNAIHHFGDTLTVSQVYLISNAYIKPVQEEFRIVDNQFEWSLNTSTSIEETIDENQWNFEDLYNLYYLDQLDAYVDTKTSVDIVAVVLSAVPIKKIHTKSGPANIQEFLLVDQRSINNEEYLYAIINEKRLFRSQTALRTPQYNNIITINGIQNLPQEQNTFWINALISIKNLRQPFWYMTCIKCRQKADLDNQTSYFNCYNCNESSVETIPRCRFQAQLTDHTGSLIATFFGENAEKMLNCTAQELIHIPSDQNISSVVRLSTATRADAYSDGSQTKYNVISLLESDSESSTSNTTNDT</sequence>
<dbReference type="PANTHER" id="PTHR47165:SF4">
    <property type="entry name" value="OS03G0429900 PROTEIN"/>
    <property type="match status" value="1"/>
</dbReference>
<dbReference type="InterPro" id="IPR012340">
    <property type="entry name" value="NA-bd_OB-fold"/>
</dbReference>
<dbReference type="PANTHER" id="PTHR47165">
    <property type="entry name" value="OS03G0429900 PROTEIN"/>
    <property type="match status" value="1"/>
</dbReference>
<comment type="caution">
    <text evidence="2">The sequence shown here is derived from an EMBL/GenBank/DDBJ whole genome shotgun (WGS) entry which is preliminary data.</text>
</comment>
<evidence type="ECO:0000313" key="3">
    <source>
        <dbReference type="Proteomes" id="UP000525078"/>
    </source>
</evidence>
<dbReference type="Pfam" id="PF08646">
    <property type="entry name" value="Rep_fac-A_C"/>
    <property type="match status" value="1"/>
</dbReference>
<reference evidence="2 3" key="1">
    <citation type="journal article" date="2020" name="bioRxiv">
        <title>Sequence and annotation of 42 cannabis genomes reveals extensive copy number variation in cannabinoid synthesis and pathogen resistance genes.</title>
        <authorList>
            <person name="Mckernan K.J."/>
            <person name="Helbert Y."/>
            <person name="Kane L.T."/>
            <person name="Ebling H."/>
            <person name="Zhang L."/>
            <person name="Liu B."/>
            <person name="Eaton Z."/>
            <person name="Mclaughlin S."/>
            <person name="Kingan S."/>
            <person name="Baybayan P."/>
            <person name="Concepcion G."/>
            <person name="Jordan M."/>
            <person name="Riva A."/>
            <person name="Barbazuk W."/>
            <person name="Harkins T."/>
        </authorList>
    </citation>
    <scope>NUCLEOTIDE SEQUENCE [LARGE SCALE GENOMIC DNA]</scope>
    <source>
        <strain evidence="3">cv. Jamaican Lion 4</strain>
        <tissue evidence="2">Leaf</tissue>
    </source>
</reference>
<accession>A0A7J6F583</accession>
<feature type="domain" description="Replication factor A C-terminal" evidence="1">
    <location>
        <begin position="189"/>
        <end position="301"/>
    </location>
</feature>
<name>A0A7J6F583_CANSA</name>
<dbReference type="InterPro" id="IPR013955">
    <property type="entry name" value="Rep_factor-A_C"/>
</dbReference>
<dbReference type="AlphaFoldDB" id="A0A7J6F583"/>
<protein>
    <recommendedName>
        <fullName evidence="1">Replication factor A C-terminal domain-containing protein</fullName>
    </recommendedName>
</protein>